<feature type="compositionally biased region" description="Basic and acidic residues" evidence="4">
    <location>
        <begin position="120"/>
        <end position="139"/>
    </location>
</feature>
<dbReference type="Gene3D" id="2.40.50.140">
    <property type="entry name" value="Nucleic acid-binding proteins"/>
    <property type="match status" value="1"/>
</dbReference>
<evidence type="ECO:0000256" key="2">
    <source>
        <dbReference type="HAMAP-Rule" id="MF_00984"/>
    </source>
</evidence>
<protein>
    <recommendedName>
        <fullName evidence="2 3">Single-stranded DNA-binding protein</fullName>
        <shortName evidence="2">SSB</shortName>
    </recommendedName>
</protein>
<comment type="caution">
    <text evidence="5">The sequence shown here is derived from an EMBL/GenBank/DDBJ whole genome shotgun (WGS) entry which is preliminary data.</text>
</comment>
<dbReference type="InterPro" id="IPR012340">
    <property type="entry name" value="NA-bd_OB-fold"/>
</dbReference>
<dbReference type="AlphaFoldDB" id="A0A2M7EA57"/>
<accession>A0A2M7EA57</accession>
<sequence>MASCNKVFLMGNLTRDPQLRYTSVGTPVADFGLATSRKYKNKDGELKEETCFLTLVAWGRQAELSAEYLKKGSPIFVEGRLVYRTWETPNKEKRSTLEVRVERLQFLGKAPASPSNEEVSYGKKDEEEEKGKKDNSEDM</sequence>
<dbReference type="SUPFAM" id="SSF50249">
    <property type="entry name" value="Nucleic acid-binding proteins"/>
    <property type="match status" value="1"/>
</dbReference>
<evidence type="ECO:0000256" key="4">
    <source>
        <dbReference type="SAM" id="MobiDB-lite"/>
    </source>
</evidence>
<dbReference type="EMBL" id="PETL01000061">
    <property type="protein sequence ID" value="PIV64626.1"/>
    <property type="molecule type" value="Genomic_DNA"/>
</dbReference>
<dbReference type="InterPro" id="IPR000424">
    <property type="entry name" value="Primosome_PriB/ssb"/>
</dbReference>
<dbReference type="Pfam" id="PF00436">
    <property type="entry name" value="SSB"/>
    <property type="match status" value="1"/>
</dbReference>
<dbReference type="NCBIfam" id="TIGR00621">
    <property type="entry name" value="ssb"/>
    <property type="match status" value="1"/>
</dbReference>
<dbReference type="InterPro" id="IPR011344">
    <property type="entry name" value="ssDNA-bd"/>
</dbReference>
<dbReference type="PANTHER" id="PTHR10302:SF27">
    <property type="entry name" value="SINGLE-STRANDED DNA-BINDING PROTEIN"/>
    <property type="match status" value="1"/>
</dbReference>
<comment type="subunit">
    <text evidence="2">Homotetramer.</text>
</comment>
<comment type="caution">
    <text evidence="2">Lacks conserved residue(s) required for the propagation of feature annotation.</text>
</comment>
<dbReference type="GO" id="GO:0003697">
    <property type="term" value="F:single-stranded DNA binding"/>
    <property type="evidence" value="ECO:0007669"/>
    <property type="project" value="UniProtKB-UniRule"/>
</dbReference>
<reference evidence="6" key="1">
    <citation type="submission" date="2017-09" db="EMBL/GenBank/DDBJ databases">
        <title>Depth-based differentiation of microbial function through sediment-hosted aquifers and enrichment of novel symbionts in the deep terrestrial subsurface.</title>
        <authorList>
            <person name="Probst A.J."/>
            <person name="Ladd B."/>
            <person name="Jarett J.K."/>
            <person name="Geller-Mcgrath D.E."/>
            <person name="Sieber C.M.K."/>
            <person name="Emerson J.B."/>
            <person name="Anantharaman K."/>
            <person name="Thomas B.C."/>
            <person name="Malmstrom R."/>
            <person name="Stieglmeier M."/>
            <person name="Klingl A."/>
            <person name="Woyke T."/>
            <person name="Ryan C.M."/>
            <person name="Banfield J.F."/>
        </authorList>
    </citation>
    <scope>NUCLEOTIDE SEQUENCE [LARGE SCALE GENOMIC DNA]</scope>
</reference>
<evidence type="ECO:0000313" key="6">
    <source>
        <dbReference type="Proteomes" id="UP000228886"/>
    </source>
</evidence>
<dbReference type="GO" id="GO:0006260">
    <property type="term" value="P:DNA replication"/>
    <property type="evidence" value="ECO:0007669"/>
    <property type="project" value="InterPro"/>
</dbReference>
<evidence type="ECO:0000256" key="3">
    <source>
        <dbReference type="PIRNR" id="PIRNR002070"/>
    </source>
</evidence>
<gene>
    <name evidence="5" type="ORF">COS11_01220</name>
</gene>
<keyword evidence="1 2" id="KW-0238">DNA-binding</keyword>
<feature type="region of interest" description="Disordered" evidence="4">
    <location>
        <begin position="108"/>
        <end position="139"/>
    </location>
</feature>
<dbReference type="PROSITE" id="PS50935">
    <property type="entry name" value="SSB"/>
    <property type="match status" value="1"/>
</dbReference>
<proteinExistence type="inferred from homology"/>
<name>A0A2M7EA57_9BACT</name>
<dbReference type="PANTHER" id="PTHR10302">
    <property type="entry name" value="SINGLE-STRANDED DNA-BINDING PROTEIN"/>
    <property type="match status" value="1"/>
</dbReference>
<dbReference type="Proteomes" id="UP000228886">
    <property type="component" value="Unassembled WGS sequence"/>
</dbReference>
<evidence type="ECO:0000256" key="1">
    <source>
        <dbReference type="ARBA" id="ARBA00023125"/>
    </source>
</evidence>
<dbReference type="PIRSF" id="PIRSF002070">
    <property type="entry name" value="SSB"/>
    <property type="match status" value="1"/>
</dbReference>
<dbReference type="HAMAP" id="MF_00984">
    <property type="entry name" value="SSB"/>
    <property type="match status" value="1"/>
</dbReference>
<dbReference type="GO" id="GO:0009295">
    <property type="term" value="C:nucleoid"/>
    <property type="evidence" value="ECO:0007669"/>
    <property type="project" value="TreeGrafter"/>
</dbReference>
<organism evidence="5 6">
    <name type="scientific">bacterium (Candidatus Ratteibacteria) CG01_land_8_20_14_3_00_40_19</name>
    <dbReference type="NCBI Taxonomy" id="2014290"/>
    <lineage>
        <taxon>Bacteria</taxon>
        <taxon>Candidatus Ratteibacteria</taxon>
    </lineage>
</organism>
<evidence type="ECO:0000313" key="5">
    <source>
        <dbReference type="EMBL" id="PIV64626.1"/>
    </source>
</evidence>
<dbReference type="CDD" id="cd04496">
    <property type="entry name" value="SSB_OBF"/>
    <property type="match status" value="1"/>
</dbReference>